<name>A0A8H7Z849_AJECA</name>
<dbReference type="VEuPathDB" id="FungiDB:I7I52_02069"/>
<protein>
    <submittedName>
        <fullName evidence="2">YciI-like protein</fullName>
    </submittedName>
</protein>
<proteinExistence type="predicted"/>
<dbReference type="InterPro" id="IPR011008">
    <property type="entry name" value="Dimeric_a/b-barrel"/>
</dbReference>
<accession>A0A8H7Z849</accession>
<sequence length="162" mass="18000">MASRNTFVLLNSRCSFQHLYQYQHRIAAATNLVARQCPSCSSINSRLQRNMGSIAGAKNEYMVIVPDKEGALQKRIEVRGVHLANTKPMIDSGFLKFGGAMLEFHPKESQTPPMKGSVLLVVAESSEAVREQLSKDIYATSGVWDIEKMQITPFKSAIRLAL</sequence>
<evidence type="ECO:0000313" key="2">
    <source>
        <dbReference type="EMBL" id="KAG5303923.1"/>
    </source>
</evidence>
<dbReference type="SUPFAM" id="SSF54909">
    <property type="entry name" value="Dimeric alpha+beta barrel"/>
    <property type="match status" value="1"/>
</dbReference>
<dbReference type="AlphaFoldDB" id="A0A8H7Z849"/>
<comment type="caution">
    <text evidence="2">The sequence shown here is derived from an EMBL/GenBank/DDBJ whole genome shotgun (WGS) entry which is preliminary data.</text>
</comment>
<evidence type="ECO:0000313" key="3">
    <source>
        <dbReference type="Proteomes" id="UP000670092"/>
    </source>
</evidence>
<organism evidence="2 3">
    <name type="scientific">Ajellomyces capsulatus</name>
    <name type="common">Darling's disease fungus</name>
    <name type="synonym">Histoplasma capsulatum</name>
    <dbReference type="NCBI Taxonomy" id="5037"/>
    <lineage>
        <taxon>Eukaryota</taxon>
        <taxon>Fungi</taxon>
        <taxon>Dikarya</taxon>
        <taxon>Ascomycota</taxon>
        <taxon>Pezizomycotina</taxon>
        <taxon>Eurotiomycetes</taxon>
        <taxon>Eurotiomycetidae</taxon>
        <taxon>Onygenales</taxon>
        <taxon>Ajellomycetaceae</taxon>
        <taxon>Histoplasma</taxon>
    </lineage>
</organism>
<dbReference type="PANTHER" id="PTHR33606:SF3">
    <property type="entry name" value="PROTEIN YCII"/>
    <property type="match status" value="1"/>
</dbReference>
<dbReference type="Gene3D" id="3.30.70.1060">
    <property type="entry name" value="Dimeric alpha+beta barrel"/>
    <property type="match status" value="1"/>
</dbReference>
<dbReference type="EMBL" id="JAEVHI010000001">
    <property type="protein sequence ID" value="KAG5303923.1"/>
    <property type="molecule type" value="Genomic_DNA"/>
</dbReference>
<evidence type="ECO:0000259" key="1">
    <source>
        <dbReference type="Pfam" id="PF03795"/>
    </source>
</evidence>
<dbReference type="PANTHER" id="PTHR33606">
    <property type="entry name" value="PROTEIN YCII"/>
    <property type="match status" value="1"/>
</dbReference>
<feature type="domain" description="YCII-related" evidence="1">
    <location>
        <begin position="60"/>
        <end position="154"/>
    </location>
</feature>
<dbReference type="InterPro" id="IPR051807">
    <property type="entry name" value="Sec-metab_biosynth-assoc"/>
</dbReference>
<gene>
    <name evidence="2" type="ORF">I7I52_02069</name>
</gene>
<reference evidence="2 3" key="1">
    <citation type="submission" date="2021-01" db="EMBL/GenBank/DDBJ databases">
        <title>Chromosome-level genome assembly of a human fungal pathogen reveals clustering of transcriptionally co-regulated genes.</title>
        <authorList>
            <person name="Voorhies M."/>
            <person name="Cohen S."/>
            <person name="Shea T.P."/>
            <person name="Petrus S."/>
            <person name="Munoz J.F."/>
            <person name="Poplawski S."/>
            <person name="Goldman W.E."/>
            <person name="Michael T."/>
            <person name="Cuomo C.A."/>
            <person name="Sil A."/>
            <person name="Beyhan S."/>
        </authorList>
    </citation>
    <scope>NUCLEOTIDE SEQUENCE [LARGE SCALE GENOMIC DNA]</scope>
    <source>
        <strain evidence="2 3">G184AR</strain>
    </source>
</reference>
<dbReference type="InterPro" id="IPR005545">
    <property type="entry name" value="YCII"/>
</dbReference>
<dbReference type="Pfam" id="PF03795">
    <property type="entry name" value="YCII"/>
    <property type="match status" value="1"/>
</dbReference>
<dbReference type="Proteomes" id="UP000670092">
    <property type="component" value="Unassembled WGS sequence"/>
</dbReference>